<organism evidence="1 2">
    <name type="scientific">Streptococcus gordonii</name>
    <dbReference type="NCBI Taxonomy" id="1302"/>
    <lineage>
        <taxon>Bacteria</taxon>
        <taxon>Bacillati</taxon>
        <taxon>Bacillota</taxon>
        <taxon>Bacilli</taxon>
        <taxon>Lactobacillales</taxon>
        <taxon>Streptococcaceae</taxon>
        <taxon>Streptococcus</taxon>
    </lineage>
</organism>
<evidence type="ECO:0000313" key="2">
    <source>
        <dbReference type="Proteomes" id="UP000070096"/>
    </source>
</evidence>
<dbReference type="AlphaFoldDB" id="A0A139N606"/>
<sequence length="199" mass="22861">MKYQDEKELLEKENQLLNEQNDFLTLSYEDAAHDRDALVQKVVSSNNGNSKLYAVHKRLNKKTVEEVIAEAEKIIGEEFSTDEVHFYPLSPFSSFKIELYPQLKEGLEKEAVWINKKMLPDYPVFAVEMKSASGLHYLIWVDEVSYDQLTFSKLHFLQMVSELTASMVDKAGYYQVFSSMNKDSGLTTHSSPGEMRQGN</sequence>
<dbReference type="Proteomes" id="UP000070096">
    <property type="component" value="Unassembled WGS sequence"/>
</dbReference>
<accession>A0A139N606</accession>
<protein>
    <submittedName>
        <fullName evidence="1">FUSION: Nucleoside-diphosphate-sugar epimerase and GAF domain</fullName>
    </submittedName>
</protein>
<dbReference type="EMBL" id="LQRC01000193">
    <property type="protein sequence ID" value="KXT71237.1"/>
    <property type="molecule type" value="Genomic_DNA"/>
</dbReference>
<name>A0A139N606_STRGN</name>
<gene>
    <name evidence="1" type="ORF">SGODD07_01335</name>
</gene>
<evidence type="ECO:0000313" key="1">
    <source>
        <dbReference type="EMBL" id="KXT71237.1"/>
    </source>
</evidence>
<proteinExistence type="predicted"/>
<dbReference type="PATRIC" id="fig|1302.21.peg.1491"/>
<reference evidence="1 2" key="1">
    <citation type="submission" date="2016-01" db="EMBL/GenBank/DDBJ databases">
        <title>Highly variable Streptococcus oralis are common among viridans streptococci isolated from primates.</title>
        <authorList>
            <person name="Denapaite D."/>
            <person name="Rieger M."/>
            <person name="Koendgen S."/>
            <person name="Brueckner R."/>
            <person name="Ochigava I."/>
            <person name="Kappeler P."/>
            <person name="Maetz-Rensing K."/>
            <person name="Leendertz F."/>
            <person name="Hakenbeck R."/>
        </authorList>
    </citation>
    <scope>NUCLEOTIDE SEQUENCE [LARGE SCALE GENOMIC DNA]</scope>
    <source>
        <strain evidence="1 2">DD07</strain>
    </source>
</reference>
<comment type="caution">
    <text evidence="1">The sequence shown here is derived from an EMBL/GenBank/DDBJ whole genome shotgun (WGS) entry which is preliminary data.</text>
</comment>